<gene>
    <name evidence="2" type="ORF">TrST_g12167</name>
</gene>
<evidence type="ECO:0000313" key="3">
    <source>
        <dbReference type="Proteomes" id="UP001165085"/>
    </source>
</evidence>
<comment type="caution">
    <text evidence="2">The sequence shown here is derived from an EMBL/GenBank/DDBJ whole genome shotgun (WGS) entry which is preliminary data.</text>
</comment>
<feature type="chain" id="PRO_5040829427" evidence="1">
    <location>
        <begin position="30"/>
        <end position="408"/>
    </location>
</feature>
<reference evidence="3" key="1">
    <citation type="journal article" date="2023" name="Commun. Biol.">
        <title>Genome analysis of Parmales, the sister group of diatoms, reveals the evolutionary specialization of diatoms from phago-mixotrophs to photoautotrophs.</title>
        <authorList>
            <person name="Ban H."/>
            <person name="Sato S."/>
            <person name="Yoshikawa S."/>
            <person name="Yamada K."/>
            <person name="Nakamura Y."/>
            <person name="Ichinomiya M."/>
            <person name="Sato N."/>
            <person name="Blanc-Mathieu R."/>
            <person name="Endo H."/>
            <person name="Kuwata A."/>
            <person name="Ogata H."/>
        </authorList>
    </citation>
    <scope>NUCLEOTIDE SEQUENCE [LARGE SCALE GENOMIC DNA]</scope>
    <source>
        <strain evidence="3">NIES 3701</strain>
    </source>
</reference>
<organism evidence="2 3">
    <name type="scientific">Triparma strigata</name>
    <dbReference type="NCBI Taxonomy" id="1606541"/>
    <lineage>
        <taxon>Eukaryota</taxon>
        <taxon>Sar</taxon>
        <taxon>Stramenopiles</taxon>
        <taxon>Ochrophyta</taxon>
        <taxon>Bolidophyceae</taxon>
        <taxon>Parmales</taxon>
        <taxon>Triparmaceae</taxon>
        <taxon>Triparma</taxon>
    </lineage>
</organism>
<evidence type="ECO:0000256" key="1">
    <source>
        <dbReference type="SAM" id="SignalP"/>
    </source>
</evidence>
<protein>
    <submittedName>
        <fullName evidence="2">Uncharacterized protein</fullName>
    </submittedName>
</protein>
<dbReference type="AlphaFoldDB" id="A0A9W7AWA2"/>
<dbReference type="EMBL" id="BRXY01000241">
    <property type="protein sequence ID" value="GMH80166.1"/>
    <property type="molecule type" value="Genomic_DNA"/>
</dbReference>
<accession>A0A9W7AWA2</accession>
<proteinExistence type="predicted"/>
<name>A0A9W7AWA2_9STRA</name>
<sequence>MRVTGQRAALTATFLLSTICLLFFDETLQIVNFNFVGSGNLDGDHSLPTSRTTQPPSISPTTSRTLHVCRTYEDLEHVLDVAARPDWKYRDGGIFGRFLQFDFADDRGIAKKLYKASIKGILRNTTSVFIGNSNFRRLLVFILAEGAAYIDDRDERIVSLNKHDKQSFQVEYLRDDMLVRPYSENDVAEFMSYAHNAFFTTVNLPITSVEIHELCDTPHNLHCMPLRSDPETFQLAFQYTDTPQWAVTAENLRKMAEGSYTALEQVDRLVIQISANDSVSKYFDKVLPILQAIRKVQPRITFYIFDRCNLEMQPYDDAGLQEAQARFDQVKDILKGAQTTDKNGIFIVFIPKEIGEILGRQEGLLHEDWKRGKSSWHWSRAGHHYHTQAFLNIVSCVEAVNREMNHER</sequence>
<dbReference type="Proteomes" id="UP001165085">
    <property type="component" value="Unassembled WGS sequence"/>
</dbReference>
<feature type="signal peptide" evidence="1">
    <location>
        <begin position="1"/>
        <end position="29"/>
    </location>
</feature>
<keyword evidence="3" id="KW-1185">Reference proteome</keyword>
<dbReference type="OrthoDB" id="10569145at2759"/>
<evidence type="ECO:0000313" key="2">
    <source>
        <dbReference type="EMBL" id="GMH80166.1"/>
    </source>
</evidence>
<keyword evidence="1" id="KW-0732">Signal</keyword>